<dbReference type="GO" id="GO:0016040">
    <property type="term" value="F:glutamate synthase (NADH) activity"/>
    <property type="evidence" value="ECO:0000318"/>
    <property type="project" value="GO_Central"/>
</dbReference>
<keyword evidence="13" id="KW-0408">Iron</keyword>
<name>D8STB7_SELML</name>
<dbReference type="FunFam" id="3.20.20.70:FF:000314">
    <property type="entry name" value="Uncharacterized protein, isoform E"/>
    <property type="match status" value="1"/>
</dbReference>
<dbReference type="Pfam" id="PF00310">
    <property type="entry name" value="GATase_2"/>
    <property type="match status" value="1"/>
</dbReference>
<dbReference type="CDD" id="cd02808">
    <property type="entry name" value="GltS_FMN"/>
    <property type="match status" value="1"/>
</dbReference>
<dbReference type="HOGENOM" id="CLU_235549_0_0_1"/>
<dbReference type="GO" id="GO:0008270">
    <property type="term" value="F:zinc ion binding"/>
    <property type="evidence" value="ECO:0007669"/>
    <property type="project" value="UniProtKB-KW"/>
</dbReference>
<evidence type="ECO:0000259" key="19">
    <source>
        <dbReference type="PROSITE" id="PS51278"/>
    </source>
</evidence>
<keyword evidence="15" id="KW-0314">Glutamate biosynthesis</keyword>
<evidence type="ECO:0000256" key="4">
    <source>
        <dbReference type="ARBA" id="ARBA00009716"/>
    </source>
</evidence>
<reference evidence="20 21" key="1">
    <citation type="journal article" date="2011" name="Science">
        <title>The Selaginella genome identifies genetic changes associated with the evolution of vascular plants.</title>
        <authorList>
            <person name="Banks J.A."/>
            <person name="Nishiyama T."/>
            <person name="Hasebe M."/>
            <person name="Bowman J.L."/>
            <person name="Gribskov M."/>
            <person name="dePamphilis C."/>
            <person name="Albert V.A."/>
            <person name="Aono N."/>
            <person name="Aoyama T."/>
            <person name="Ambrose B.A."/>
            <person name="Ashton N.W."/>
            <person name="Axtell M.J."/>
            <person name="Barker E."/>
            <person name="Barker M.S."/>
            <person name="Bennetzen J.L."/>
            <person name="Bonawitz N.D."/>
            <person name="Chapple C."/>
            <person name="Cheng C."/>
            <person name="Correa L.G."/>
            <person name="Dacre M."/>
            <person name="DeBarry J."/>
            <person name="Dreyer I."/>
            <person name="Elias M."/>
            <person name="Engstrom E.M."/>
            <person name="Estelle M."/>
            <person name="Feng L."/>
            <person name="Finet C."/>
            <person name="Floyd S.K."/>
            <person name="Frommer W.B."/>
            <person name="Fujita T."/>
            <person name="Gramzow L."/>
            <person name="Gutensohn M."/>
            <person name="Harholt J."/>
            <person name="Hattori M."/>
            <person name="Heyl A."/>
            <person name="Hirai T."/>
            <person name="Hiwatashi Y."/>
            <person name="Ishikawa M."/>
            <person name="Iwata M."/>
            <person name="Karol K.G."/>
            <person name="Koehler B."/>
            <person name="Kolukisaoglu U."/>
            <person name="Kubo M."/>
            <person name="Kurata T."/>
            <person name="Lalonde S."/>
            <person name="Li K."/>
            <person name="Li Y."/>
            <person name="Litt A."/>
            <person name="Lyons E."/>
            <person name="Manning G."/>
            <person name="Maruyama T."/>
            <person name="Michael T.P."/>
            <person name="Mikami K."/>
            <person name="Miyazaki S."/>
            <person name="Morinaga S."/>
            <person name="Murata T."/>
            <person name="Mueller-Roeber B."/>
            <person name="Nelson D.R."/>
            <person name="Obara M."/>
            <person name="Oguri Y."/>
            <person name="Olmstead R.G."/>
            <person name="Onodera N."/>
            <person name="Petersen B.L."/>
            <person name="Pils B."/>
            <person name="Prigge M."/>
            <person name="Rensing S.A."/>
            <person name="Riano-Pachon D.M."/>
            <person name="Roberts A.W."/>
            <person name="Sato Y."/>
            <person name="Scheller H.V."/>
            <person name="Schulz B."/>
            <person name="Schulz C."/>
            <person name="Shakirov E.V."/>
            <person name="Shibagaki N."/>
            <person name="Shinohara N."/>
            <person name="Shippen D.E."/>
            <person name="Soerensen I."/>
            <person name="Sotooka R."/>
            <person name="Sugimoto N."/>
            <person name="Sugita M."/>
            <person name="Sumikawa N."/>
            <person name="Tanurdzic M."/>
            <person name="Theissen G."/>
            <person name="Ulvskov P."/>
            <person name="Wakazuki S."/>
            <person name="Weng J.K."/>
            <person name="Willats W.W."/>
            <person name="Wipf D."/>
            <person name="Wolf P.G."/>
            <person name="Yang L."/>
            <person name="Zimmer A.D."/>
            <person name="Zhu Q."/>
            <person name="Mitros T."/>
            <person name="Hellsten U."/>
            <person name="Loque D."/>
            <person name="Otillar R."/>
            <person name="Salamov A."/>
            <person name="Schmutz J."/>
            <person name="Shapiro H."/>
            <person name="Lindquist E."/>
            <person name="Lucas S."/>
            <person name="Rokhsar D."/>
            <person name="Grigoriev I.V."/>
        </authorList>
    </citation>
    <scope>NUCLEOTIDE SEQUENCE [LARGE SCALE GENOMIC DNA]</scope>
</reference>
<dbReference type="CDD" id="cd00713">
    <property type="entry name" value="GltS"/>
    <property type="match status" value="1"/>
</dbReference>
<dbReference type="PANTHER" id="PTHR11938">
    <property type="entry name" value="FAD NADPH DEHYDROGENASE/OXIDOREDUCTASE"/>
    <property type="match status" value="1"/>
</dbReference>
<dbReference type="STRING" id="88036.D8STB7"/>
<accession>D8STB7</accession>
<evidence type="ECO:0000313" key="21">
    <source>
        <dbReference type="Proteomes" id="UP000001514"/>
    </source>
</evidence>
<dbReference type="Gene3D" id="3.30.40.10">
    <property type="entry name" value="Zinc/RING finger domain, C3HC4 (zinc finger)"/>
    <property type="match status" value="1"/>
</dbReference>
<dbReference type="EC" id="1.4.7.1" evidence="18"/>
<dbReference type="InParanoid" id="D8STB7"/>
<keyword evidence="10" id="KW-0862">Zinc</keyword>
<evidence type="ECO:0000256" key="14">
    <source>
        <dbReference type="ARBA" id="ARBA00023014"/>
    </source>
</evidence>
<dbReference type="OMA" id="XSIEDLA"/>
<dbReference type="PROSITE" id="PS01359">
    <property type="entry name" value="ZF_PHD_1"/>
    <property type="match status" value="1"/>
</dbReference>
<dbReference type="PANTHER" id="PTHR11938:SF133">
    <property type="entry name" value="GLUTAMATE SYNTHASE (NADH)"/>
    <property type="match status" value="1"/>
</dbReference>
<evidence type="ECO:0000256" key="6">
    <source>
        <dbReference type="ARBA" id="ARBA00022630"/>
    </source>
</evidence>
<dbReference type="SUPFAM" id="SSF57903">
    <property type="entry name" value="FYVE/PHD zinc finger"/>
    <property type="match status" value="1"/>
</dbReference>
<dbReference type="InterPro" id="IPR029055">
    <property type="entry name" value="Ntn_hydrolases_N"/>
</dbReference>
<dbReference type="Pfam" id="PF01645">
    <property type="entry name" value="Glu_synthase"/>
    <property type="match status" value="1"/>
</dbReference>
<organism evidence="21">
    <name type="scientific">Selaginella moellendorffii</name>
    <name type="common">Spikemoss</name>
    <dbReference type="NCBI Taxonomy" id="88036"/>
    <lineage>
        <taxon>Eukaryota</taxon>
        <taxon>Viridiplantae</taxon>
        <taxon>Streptophyta</taxon>
        <taxon>Embryophyta</taxon>
        <taxon>Tracheophyta</taxon>
        <taxon>Lycopodiopsida</taxon>
        <taxon>Selaginellales</taxon>
        <taxon>Selaginellaceae</taxon>
        <taxon>Selaginella</taxon>
    </lineage>
</organism>
<evidence type="ECO:0000313" key="20">
    <source>
        <dbReference type="EMBL" id="EFJ12461.1"/>
    </source>
</evidence>
<evidence type="ECO:0000256" key="16">
    <source>
        <dbReference type="ARBA" id="ARBA00023291"/>
    </source>
</evidence>
<keyword evidence="8" id="KW-0479">Metal-binding</keyword>
<keyword evidence="7" id="KW-0288">FMN</keyword>
<comment type="cofactor">
    <cofactor evidence="1">
        <name>FMN</name>
        <dbReference type="ChEBI" id="CHEBI:58210"/>
    </cofactor>
</comment>
<dbReference type="Gene3D" id="3.20.20.70">
    <property type="entry name" value="Aldolase class I"/>
    <property type="match status" value="2"/>
</dbReference>
<comment type="similarity">
    <text evidence="4">Belongs to the glutamate synthase family.</text>
</comment>
<comment type="pathway">
    <text evidence="17">Amino-acid biosynthesis; L-glutamate biosynthesis via GLT pathway; L-glutamate from 2-oxoglutarate and L-glutamine (ferredoxin route): step 1/1.</text>
</comment>
<dbReference type="InterPro" id="IPR006982">
    <property type="entry name" value="Glu_synth_centr_N"/>
</dbReference>
<dbReference type="EMBL" id="GL377639">
    <property type="protein sequence ID" value="EFJ12461.1"/>
    <property type="molecule type" value="Genomic_DNA"/>
</dbReference>
<evidence type="ECO:0000256" key="11">
    <source>
        <dbReference type="ARBA" id="ARBA00022962"/>
    </source>
</evidence>
<dbReference type="FunFam" id="3.60.20.10:FF:000043">
    <property type="entry name" value="Glutamate synthase 1 [NADH] chloroplastic"/>
    <property type="match status" value="1"/>
</dbReference>
<dbReference type="FunFam" id="3.20.20.70:FF:000031">
    <property type="entry name" value="Glutamate synthase 1 [NADH]"/>
    <property type="match status" value="1"/>
</dbReference>
<dbReference type="GO" id="GO:0006537">
    <property type="term" value="P:glutamate biosynthetic process"/>
    <property type="evidence" value="ECO:0000318"/>
    <property type="project" value="GO_Central"/>
</dbReference>
<comment type="cofactor">
    <cofactor evidence="2">
        <name>[3Fe-4S] cluster</name>
        <dbReference type="ChEBI" id="CHEBI:21137"/>
    </cofactor>
</comment>
<dbReference type="InterPro" id="IPR013083">
    <property type="entry name" value="Znf_RING/FYVE/PHD"/>
</dbReference>
<gene>
    <name evidence="20" type="ORF">SELMODRAFT_446658</name>
</gene>
<dbReference type="InterPro" id="IPR050711">
    <property type="entry name" value="ET-N_metabolism_enzyme"/>
</dbReference>
<keyword evidence="5" id="KW-0028">Amino-acid biosynthesis</keyword>
<dbReference type="SUPFAM" id="SSF56235">
    <property type="entry name" value="N-terminal nucleophile aminohydrolases (Ntn hydrolases)"/>
    <property type="match status" value="1"/>
</dbReference>
<keyword evidence="12" id="KW-0560">Oxidoreductase</keyword>
<evidence type="ECO:0000256" key="9">
    <source>
        <dbReference type="ARBA" id="ARBA00022771"/>
    </source>
</evidence>
<dbReference type="InterPro" id="IPR011011">
    <property type="entry name" value="Znf_FYVE_PHD"/>
</dbReference>
<evidence type="ECO:0000256" key="13">
    <source>
        <dbReference type="ARBA" id="ARBA00023004"/>
    </source>
</evidence>
<dbReference type="GO" id="GO:0019676">
    <property type="term" value="P:ammonia assimilation cycle"/>
    <property type="evidence" value="ECO:0000318"/>
    <property type="project" value="GO_Central"/>
</dbReference>
<keyword evidence="11" id="KW-0315">Glutamine amidotransferase</keyword>
<dbReference type="Gene3D" id="3.60.20.10">
    <property type="entry name" value="Glutamine Phosphoribosylpyrophosphate, subunit 1, domain 1"/>
    <property type="match status" value="1"/>
</dbReference>
<keyword evidence="16" id="KW-0003">3Fe-4S</keyword>
<comment type="pathway">
    <text evidence="3">Energy metabolism; nitrogen metabolism.</text>
</comment>
<proteinExistence type="inferred from homology"/>
<dbReference type="Gramene" id="EFJ12461">
    <property type="protein sequence ID" value="EFJ12461"/>
    <property type="gene ID" value="SELMODRAFT_446658"/>
</dbReference>
<evidence type="ECO:0000256" key="12">
    <source>
        <dbReference type="ARBA" id="ARBA00023002"/>
    </source>
</evidence>
<dbReference type="InterPro" id="IPR013785">
    <property type="entry name" value="Aldolase_TIM"/>
</dbReference>
<dbReference type="GO" id="GO:0016041">
    <property type="term" value="F:glutamate synthase (ferredoxin) activity"/>
    <property type="evidence" value="ECO:0007669"/>
    <property type="project" value="UniProtKB-EC"/>
</dbReference>
<dbReference type="NCBIfam" id="NF008730">
    <property type="entry name" value="PRK11750.1"/>
    <property type="match status" value="1"/>
</dbReference>
<dbReference type="SMART" id="SM00249">
    <property type="entry name" value="PHD"/>
    <property type="match status" value="1"/>
</dbReference>
<evidence type="ECO:0000256" key="7">
    <source>
        <dbReference type="ARBA" id="ARBA00022643"/>
    </source>
</evidence>
<evidence type="ECO:0000256" key="17">
    <source>
        <dbReference type="ARBA" id="ARBA00037928"/>
    </source>
</evidence>
<dbReference type="GO" id="GO:0051538">
    <property type="term" value="F:3 iron, 4 sulfur cluster binding"/>
    <property type="evidence" value="ECO:0007669"/>
    <property type="project" value="UniProtKB-KW"/>
</dbReference>
<dbReference type="eggNOG" id="KOG0399">
    <property type="taxonomic scope" value="Eukaryota"/>
</dbReference>
<dbReference type="InterPro" id="IPR017932">
    <property type="entry name" value="GATase_2_dom"/>
</dbReference>
<dbReference type="InterPro" id="IPR002932">
    <property type="entry name" value="Glu_synthdom"/>
</dbReference>
<keyword evidence="14" id="KW-0411">Iron-sulfur</keyword>
<sequence>MKMQNNNLAIINHVAEYPVVKWLIRFIFSNYKHSFSILNSSPRVFCIGMEDGGGVKRQRVVDVRREDAERIHGLLMAFSAQLTEADLQDPTKVMEVYHFSQRTTFHYMGRPLTKELIDFIEEERPEVKLPESKIVSPPGKRGRKQLRPYGICGFRYITGTPGAGKTCSVAASVLYLYGKFARDRIGSSSRPRRIMLVDGAQMAWAPENTLWDGLFQAFVDDNAALQELEAIEAGQVSIFDVENFLKRMINVDLTIVVDDGNMARDSPGVQSLCRLLEYCVVVFCASLSSVLAQVLRHHRAPKCKLVVGGLNDKELASYLNLFQFQRVDLSKTGRVPRLLDQFDTDMEVFHQCIISFEADIRTFIQRHLGGNVREQLQKELTGTETVPRLPLLLEPKCFYVGKDGTLEALTPHFHSYALSTLAGLMREDDLDEQRKQVTFWVQAVAKDDNMARIGWNAEMAGILSTKFMTQGFYYAQGKRAHITVKHVLNFHGPMSGKLLSVEGTAHVPYDFNHAGIDIYLEDENFIVALHFSVAKNAITHHKKTAKKAEELFVGDKRIKVLVWVIYTDRWVSYRATSRVHPGLEYYVVVMPFSFFSVQLSSIDARLDELRKNTARTDLQSCSDCWEDRGDAPWVQCDVCDLWYHQPCVHYNPAPVVDPEQGADLVEEAGEERRNEVNCVTQVPFMCPACAQYFKSTIFKFADIVHSILSFKAICNLIKARWNGERRMYRCVVTMSSMSQLPEGPLGLYDPALDKDSCGVGFVAELSAKPSRQTVTDALEMLVRMAHRGACGCETNTGDGAGVLLALPHDFFASIAKDEIGCELPPPSEYAVGMFFLPTSETRRMESKNVFNKVAESLGHTVLGWRSVVTDNSDLGKSALATEPVVEQVFLTGSSRSSASLEQQMYILRKLSMVAIRAALNLQHGAVRDFYICSLSSRTVVYKGQLKPDQLKKYYASDLCHDKFTSYMALVHSRFSTNTFPSWDRAQPMRVLGHNGEINTLRGNVNWMRAREGLLKCRALDLSNDELQKLLPIVDASSSDSGSFDGVLEFLVRSGRSLPEAMMMMIPEAWQNDKNMDPERRALYEYFSALMEPWDGPALIAFSDGRYLGATLDRNGLRPGRYYITHSGRVIMGSEVGVVDVPPQDVSKKGRLNPGMMLLVDFENHAVVDDDALKKEYSTRQPYAEWLQHQKILLKDIVDSVSEDCTSPRIIGTLQDLQPKKTDATRDNMGIHGLVPPLKAFGYTVEALEMLLLPMAKDGVEALGSMGNDAPLAVMTDRPKLSFEYFKQMFAQVTNPPIDPIREAIVTSTECMIGPEGDLTESTEEQFHRLSLKGPLISPLEMEALKKMNYQGWRSKIIDITFPREEGPTGLEKALDRICVEARKAISKGFKMLVLSDRGTSPERVPVSSLLAVGTVHHHLVSTLERTRIGLVVESGEPREVHHFCTLLGFGADAICPYLAVEAIWRLQVDGKIPSKENGVLSSKDELVQKYFKASNSGILKVLAKMGISTLASYKGAQIFEALGLSSDVVQRCFRGTPSRVEGATFEMLAKDSLRLHELAFPSRKLPPGSAEAHALPNPGDYHWRKDGEIHLNDPLAMAKLQEAARTNSVGAYKDYSKRIYELNKKCSLRGMLKFKASKTPVALEEVEPASEIVKRFCTGAMSYGSISLEAHTTLAMAMNQIGGKSNTGEGGENPSRLEALPNGQMNPKRSAIKQVASGRFGVTSYYLTNADELQIKMAQGAKPGEGGELPGHKVIGDIATTRNSTSGVGLISPPPHHDIYSIEDLAQLIYDLKNSNPGARISVKLVSEAGIGVVASGVVKGHADHVLISGHEGGTGASRWTGIKNAGLPWELGLAETHQTLVANDLRGRTTLQTDGQLKTGRDIVIAALLGAEEFGFSTAPLITLGCIMMRKCH</sequence>
<feature type="domain" description="Glutamine amidotransferase type-2" evidence="19">
    <location>
        <begin position="757"/>
        <end position="1162"/>
    </location>
</feature>
<keyword evidence="9" id="KW-0863">Zinc-finger</keyword>
<evidence type="ECO:0000256" key="10">
    <source>
        <dbReference type="ARBA" id="ARBA00022833"/>
    </source>
</evidence>
<keyword evidence="6" id="KW-0285">Flavoprotein</keyword>
<dbReference type="Pfam" id="PF04898">
    <property type="entry name" value="Glu_syn_central"/>
    <property type="match status" value="1"/>
</dbReference>
<evidence type="ECO:0000256" key="18">
    <source>
        <dbReference type="ARBA" id="ARBA00039085"/>
    </source>
</evidence>
<protein>
    <recommendedName>
        <fullName evidence="18">glutamate synthase (ferredoxin)</fullName>
        <ecNumber evidence="18">1.4.7.1</ecNumber>
    </recommendedName>
</protein>
<dbReference type="Proteomes" id="UP000001514">
    <property type="component" value="Unassembled WGS sequence"/>
</dbReference>
<evidence type="ECO:0000256" key="2">
    <source>
        <dbReference type="ARBA" id="ARBA00001927"/>
    </source>
</evidence>
<evidence type="ECO:0000256" key="1">
    <source>
        <dbReference type="ARBA" id="ARBA00001917"/>
    </source>
</evidence>
<dbReference type="KEGG" id="smo:SELMODRAFT_446658"/>
<dbReference type="InterPro" id="IPR019786">
    <property type="entry name" value="Zinc_finger_PHD-type_CS"/>
</dbReference>
<keyword evidence="21" id="KW-1185">Reference proteome</keyword>
<evidence type="ECO:0000256" key="5">
    <source>
        <dbReference type="ARBA" id="ARBA00022605"/>
    </source>
</evidence>
<dbReference type="SUPFAM" id="SSF51395">
    <property type="entry name" value="FMN-linked oxidoreductases"/>
    <property type="match status" value="1"/>
</dbReference>
<evidence type="ECO:0000256" key="8">
    <source>
        <dbReference type="ARBA" id="ARBA00022723"/>
    </source>
</evidence>
<dbReference type="InterPro" id="IPR001965">
    <property type="entry name" value="Znf_PHD"/>
</dbReference>
<dbReference type="PROSITE" id="PS51278">
    <property type="entry name" value="GATASE_TYPE_2"/>
    <property type="match status" value="1"/>
</dbReference>
<evidence type="ECO:0000256" key="15">
    <source>
        <dbReference type="ARBA" id="ARBA00023164"/>
    </source>
</evidence>
<evidence type="ECO:0000256" key="3">
    <source>
        <dbReference type="ARBA" id="ARBA00004802"/>
    </source>
</evidence>